<dbReference type="InterPro" id="IPR005693">
    <property type="entry name" value="Mce"/>
</dbReference>
<comment type="caution">
    <text evidence="3">The sequence shown here is derived from an EMBL/GenBank/DDBJ whole genome shotgun (WGS) entry which is preliminary data.</text>
</comment>
<dbReference type="Pfam" id="PF11887">
    <property type="entry name" value="Mce4_CUP1"/>
    <property type="match status" value="1"/>
</dbReference>
<dbReference type="GO" id="GO:0005576">
    <property type="term" value="C:extracellular region"/>
    <property type="evidence" value="ECO:0007669"/>
    <property type="project" value="TreeGrafter"/>
</dbReference>
<dbReference type="NCBIfam" id="TIGR00996">
    <property type="entry name" value="Mtu_fam_mce"/>
    <property type="match status" value="1"/>
</dbReference>
<dbReference type="InterPro" id="IPR052336">
    <property type="entry name" value="MlaD_Phospholipid_Transporter"/>
</dbReference>
<dbReference type="AlphaFoldDB" id="A0A7W7VJ95"/>
<dbReference type="Pfam" id="PF02470">
    <property type="entry name" value="MlaD"/>
    <property type="match status" value="1"/>
</dbReference>
<gene>
    <name evidence="3" type="ORF">FHR82_008390</name>
</gene>
<dbReference type="Proteomes" id="UP000520767">
    <property type="component" value="Unassembled WGS sequence"/>
</dbReference>
<evidence type="ECO:0000259" key="2">
    <source>
        <dbReference type="Pfam" id="PF11887"/>
    </source>
</evidence>
<sequence>MLTRTVRVQVLAFVVLAFAAVAFVGANYAGLDRLFGGGTYTVRLQLDDGGGLFTNSEVTYRGVAVGRVGELRLTDDGMEADLLLDEDAARIPVDARAVVANRSAIGEQYVDLQPRGEGAPYLENGSVIRKESTSVPMPVTTLLGNLSDFNQSVPTESLRVVVDELYTALHDTGPSLSLLLDSTMSFTDEAREHLPQTTMLIDDGATVLQTQLDSSAAWRSFAGNAKLFADELANADGDLRELIGAAPAAATQLSALLSDTNPGLSVLVANLVTTSEIFESRIAGMRQLFVNVPKAVAATSTSIRPDTANLSIVLNFTDPLPCVAGYHTPYRMGEDVTPLPFDTTTACTLPYGDPRLVRGSQNVPDGGVPVPTVPGGGVHLPGPLGAPDLPVVSDLEGLLWLEK</sequence>
<name>A0A7W7VJ95_9PSEU</name>
<dbReference type="PANTHER" id="PTHR33371:SF16">
    <property type="entry name" value="MCE-FAMILY PROTEIN MCE3F"/>
    <property type="match status" value="1"/>
</dbReference>
<reference evidence="3 4" key="1">
    <citation type="submission" date="2020-08" db="EMBL/GenBank/DDBJ databases">
        <title>Genomic Encyclopedia of Type Strains, Phase III (KMG-III): the genomes of soil and plant-associated and newly described type strains.</title>
        <authorList>
            <person name="Whitman W."/>
        </authorList>
    </citation>
    <scope>NUCLEOTIDE SEQUENCE [LARGE SCALE GENOMIC DNA]</scope>
    <source>
        <strain evidence="3 4">CECT 8960</strain>
    </source>
</reference>
<dbReference type="InterPro" id="IPR003399">
    <property type="entry name" value="Mce/MlaD"/>
</dbReference>
<dbReference type="PANTHER" id="PTHR33371">
    <property type="entry name" value="INTERMEMBRANE PHOSPHOLIPID TRANSPORT SYSTEM BINDING PROTEIN MLAD-RELATED"/>
    <property type="match status" value="1"/>
</dbReference>
<feature type="domain" description="Mce/MlaD" evidence="1">
    <location>
        <begin position="39"/>
        <end position="114"/>
    </location>
</feature>
<dbReference type="InterPro" id="IPR024516">
    <property type="entry name" value="Mce_C"/>
</dbReference>
<dbReference type="EMBL" id="JACHJQ010000011">
    <property type="protein sequence ID" value="MBB4912119.1"/>
    <property type="molecule type" value="Genomic_DNA"/>
</dbReference>
<keyword evidence="4" id="KW-1185">Reference proteome</keyword>
<organism evidence="3 4">
    <name type="scientific">Actinophytocola algeriensis</name>
    <dbReference type="NCBI Taxonomy" id="1768010"/>
    <lineage>
        <taxon>Bacteria</taxon>
        <taxon>Bacillati</taxon>
        <taxon>Actinomycetota</taxon>
        <taxon>Actinomycetes</taxon>
        <taxon>Pseudonocardiales</taxon>
        <taxon>Pseudonocardiaceae</taxon>
    </lineage>
</organism>
<protein>
    <submittedName>
        <fullName evidence="3">Phospholipid/cholesterol/gamma-HCH transport system substrate-binding protein</fullName>
    </submittedName>
</protein>
<accession>A0A7W7VJ95</accession>
<feature type="domain" description="Mammalian cell entry C-terminal" evidence="2">
    <location>
        <begin position="122"/>
        <end position="294"/>
    </location>
</feature>
<evidence type="ECO:0000313" key="3">
    <source>
        <dbReference type="EMBL" id="MBB4912119.1"/>
    </source>
</evidence>
<evidence type="ECO:0000313" key="4">
    <source>
        <dbReference type="Proteomes" id="UP000520767"/>
    </source>
</evidence>
<dbReference type="RefSeq" id="WP_184816078.1">
    <property type="nucleotide sequence ID" value="NZ_JACHJQ010000011.1"/>
</dbReference>
<evidence type="ECO:0000259" key="1">
    <source>
        <dbReference type="Pfam" id="PF02470"/>
    </source>
</evidence>
<proteinExistence type="predicted"/>